<evidence type="ECO:0000313" key="8">
    <source>
        <dbReference type="Proteomes" id="UP001219037"/>
    </source>
</evidence>
<dbReference type="InterPro" id="IPR005471">
    <property type="entry name" value="Tscrpt_reg_IclR_N"/>
</dbReference>
<dbReference type="RefSeq" id="WP_278157034.1">
    <property type="nucleotide sequence ID" value="NZ_CP121252.1"/>
</dbReference>
<dbReference type="EMBL" id="CP121252">
    <property type="protein sequence ID" value="WFP15915.1"/>
    <property type="molecule type" value="Genomic_DNA"/>
</dbReference>
<reference evidence="7 8" key="1">
    <citation type="submission" date="2023-04" db="EMBL/GenBank/DDBJ databases">
        <title>Funneling lignin-derived compounds into biodiesel using alkali-halophilic Citricoccus sp. P2.</title>
        <authorList>
            <person name="Luo C.-B."/>
        </authorList>
    </citation>
    <scope>NUCLEOTIDE SEQUENCE [LARGE SCALE GENOMIC DNA]</scope>
    <source>
        <strain evidence="7 8">P2</strain>
    </source>
</reference>
<feature type="chain" id="PRO_5046644506" evidence="4">
    <location>
        <begin position="20"/>
        <end position="254"/>
    </location>
</feature>
<keyword evidence="3" id="KW-0804">Transcription</keyword>
<organism evidence="7 8">
    <name type="scientific">Citricoccus muralis</name>
    <dbReference type="NCBI Taxonomy" id="169134"/>
    <lineage>
        <taxon>Bacteria</taxon>
        <taxon>Bacillati</taxon>
        <taxon>Actinomycetota</taxon>
        <taxon>Actinomycetes</taxon>
        <taxon>Micrococcales</taxon>
        <taxon>Micrococcaceae</taxon>
        <taxon>Citricoccus</taxon>
    </lineage>
</organism>
<name>A0ABY8H4A0_9MICC</name>
<evidence type="ECO:0000259" key="5">
    <source>
        <dbReference type="PROSITE" id="PS51077"/>
    </source>
</evidence>
<evidence type="ECO:0000259" key="6">
    <source>
        <dbReference type="PROSITE" id="PS51078"/>
    </source>
</evidence>
<accession>A0ABY8H4A0</accession>
<evidence type="ECO:0000313" key="7">
    <source>
        <dbReference type="EMBL" id="WFP15915.1"/>
    </source>
</evidence>
<keyword evidence="2" id="KW-0238">DNA-binding</keyword>
<dbReference type="InterPro" id="IPR036388">
    <property type="entry name" value="WH-like_DNA-bd_sf"/>
</dbReference>
<evidence type="ECO:0000256" key="2">
    <source>
        <dbReference type="ARBA" id="ARBA00023125"/>
    </source>
</evidence>
<sequence length="254" mass="28095">MPKTVVARALLILSQFSVSAPSMTISEVSRSTGLPVATTFRLLGELGAGGFVERSPEGRYRLGMRLWEMGLLTPLHGRLRETALPFLLNLQYKTRQTVQFAIPDDLTALYIEKLTHEESVPLQSRIGARIPLHATGLGKVILAFSESSVQEQILSQPLQPFTPHTEVDPQRLDRGLEEIRRRGYATSAQEYVLGSSSIAAPVLVDGVAHAAVGLVNYRLDPELERYQEPLLHAAEGISHRLQELGEQDFPSLHE</sequence>
<dbReference type="Pfam" id="PF09339">
    <property type="entry name" value="HTH_IclR"/>
    <property type="match status" value="1"/>
</dbReference>
<dbReference type="Gene3D" id="3.30.450.40">
    <property type="match status" value="1"/>
</dbReference>
<keyword evidence="1" id="KW-0805">Transcription regulation</keyword>
<dbReference type="SUPFAM" id="SSF55781">
    <property type="entry name" value="GAF domain-like"/>
    <property type="match status" value="1"/>
</dbReference>
<evidence type="ECO:0000256" key="3">
    <source>
        <dbReference type="ARBA" id="ARBA00023163"/>
    </source>
</evidence>
<feature type="domain" description="HTH iclR-type" evidence="5">
    <location>
        <begin position="3"/>
        <end position="64"/>
    </location>
</feature>
<proteinExistence type="predicted"/>
<evidence type="ECO:0000256" key="1">
    <source>
        <dbReference type="ARBA" id="ARBA00023015"/>
    </source>
</evidence>
<dbReference type="PROSITE" id="PS51077">
    <property type="entry name" value="HTH_ICLR"/>
    <property type="match status" value="1"/>
</dbReference>
<dbReference type="InterPro" id="IPR036390">
    <property type="entry name" value="WH_DNA-bd_sf"/>
</dbReference>
<keyword evidence="8" id="KW-1185">Reference proteome</keyword>
<feature type="domain" description="IclR-ED" evidence="6">
    <location>
        <begin position="65"/>
        <end position="243"/>
    </location>
</feature>
<evidence type="ECO:0000256" key="4">
    <source>
        <dbReference type="SAM" id="SignalP"/>
    </source>
</evidence>
<feature type="signal peptide" evidence="4">
    <location>
        <begin position="1"/>
        <end position="19"/>
    </location>
</feature>
<keyword evidence="4" id="KW-0732">Signal</keyword>
<dbReference type="PANTHER" id="PTHR30136">
    <property type="entry name" value="HELIX-TURN-HELIX TRANSCRIPTIONAL REGULATOR, ICLR FAMILY"/>
    <property type="match status" value="1"/>
</dbReference>
<dbReference type="SMART" id="SM00346">
    <property type="entry name" value="HTH_ICLR"/>
    <property type="match status" value="1"/>
</dbReference>
<dbReference type="InterPro" id="IPR029016">
    <property type="entry name" value="GAF-like_dom_sf"/>
</dbReference>
<dbReference type="Gene3D" id="1.10.10.10">
    <property type="entry name" value="Winged helix-like DNA-binding domain superfamily/Winged helix DNA-binding domain"/>
    <property type="match status" value="1"/>
</dbReference>
<protein>
    <submittedName>
        <fullName evidence="7">IclR family transcriptional regulator</fullName>
    </submittedName>
</protein>
<dbReference type="Pfam" id="PF01614">
    <property type="entry name" value="IclR_C"/>
    <property type="match status" value="1"/>
</dbReference>
<gene>
    <name evidence="7" type="ORF">P8192_10985</name>
</gene>
<dbReference type="InterPro" id="IPR014757">
    <property type="entry name" value="Tscrpt_reg_IclR_C"/>
</dbReference>
<dbReference type="PROSITE" id="PS51078">
    <property type="entry name" value="ICLR_ED"/>
    <property type="match status" value="1"/>
</dbReference>
<dbReference type="Proteomes" id="UP001219037">
    <property type="component" value="Chromosome"/>
</dbReference>
<dbReference type="InterPro" id="IPR050707">
    <property type="entry name" value="HTH_MetabolicPath_Reg"/>
</dbReference>
<dbReference type="PANTHER" id="PTHR30136:SF24">
    <property type="entry name" value="HTH-TYPE TRANSCRIPTIONAL REPRESSOR ALLR"/>
    <property type="match status" value="1"/>
</dbReference>
<dbReference type="SUPFAM" id="SSF46785">
    <property type="entry name" value="Winged helix' DNA-binding domain"/>
    <property type="match status" value="1"/>
</dbReference>